<dbReference type="AlphaFoldDB" id="A0A2T6AIB2"/>
<dbReference type="GO" id="GO:0004497">
    <property type="term" value="F:monooxygenase activity"/>
    <property type="evidence" value="ECO:0007669"/>
    <property type="project" value="UniProtKB-KW"/>
</dbReference>
<keyword evidence="3" id="KW-1185">Reference proteome</keyword>
<name>A0A2T6AIB2_9FLAO</name>
<feature type="domain" description="ABM" evidence="1">
    <location>
        <begin position="35"/>
        <end position="128"/>
    </location>
</feature>
<protein>
    <submittedName>
        <fullName evidence="2">Quinol monooxygenase YgiN</fullName>
    </submittedName>
</protein>
<dbReference type="InterPro" id="IPR050744">
    <property type="entry name" value="AI-2_Isomerase_LsrG"/>
</dbReference>
<dbReference type="RefSeq" id="WP_245889694.1">
    <property type="nucleotide sequence ID" value="NZ_QBKQ01000002.1"/>
</dbReference>
<evidence type="ECO:0000259" key="1">
    <source>
        <dbReference type="PROSITE" id="PS51725"/>
    </source>
</evidence>
<evidence type="ECO:0000313" key="2">
    <source>
        <dbReference type="EMBL" id="PTX43532.1"/>
    </source>
</evidence>
<dbReference type="PANTHER" id="PTHR33336">
    <property type="entry name" value="QUINOL MONOOXYGENASE YGIN-RELATED"/>
    <property type="match status" value="1"/>
</dbReference>
<sequence>MKFIKVSFIILSLIFLTNSCGVRNNTKNEVSPNMLIRISEIKIYPQYIEEYKAILKKEAEASVRIEPGVISIFPMIQKGDSTEIRILEIYANNQAYKSHLETPHFKEYKTTTLKMVESLKLIDMEAIDSQTMPKIFNKINNQ</sequence>
<dbReference type="Proteomes" id="UP000244174">
    <property type="component" value="Unassembled WGS sequence"/>
</dbReference>
<dbReference type="Pfam" id="PF03992">
    <property type="entry name" value="ABM"/>
    <property type="match status" value="1"/>
</dbReference>
<organism evidence="2 3">
    <name type="scientific">Christiangramia gaetbulicola</name>
    <dbReference type="NCBI Taxonomy" id="703340"/>
    <lineage>
        <taxon>Bacteria</taxon>
        <taxon>Pseudomonadati</taxon>
        <taxon>Bacteroidota</taxon>
        <taxon>Flavobacteriia</taxon>
        <taxon>Flavobacteriales</taxon>
        <taxon>Flavobacteriaceae</taxon>
        <taxon>Christiangramia</taxon>
    </lineage>
</organism>
<gene>
    <name evidence="2" type="ORF">C8P64_2060</name>
</gene>
<keyword evidence="2" id="KW-0560">Oxidoreductase</keyword>
<dbReference type="EMBL" id="QBKQ01000002">
    <property type="protein sequence ID" value="PTX43532.1"/>
    <property type="molecule type" value="Genomic_DNA"/>
</dbReference>
<dbReference type="SUPFAM" id="SSF54909">
    <property type="entry name" value="Dimeric alpha+beta barrel"/>
    <property type="match status" value="1"/>
</dbReference>
<proteinExistence type="predicted"/>
<evidence type="ECO:0000313" key="3">
    <source>
        <dbReference type="Proteomes" id="UP000244174"/>
    </source>
</evidence>
<dbReference type="InterPro" id="IPR011008">
    <property type="entry name" value="Dimeric_a/b-barrel"/>
</dbReference>
<dbReference type="PROSITE" id="PS51725">
    <property type="entry name" value="ABM"/>
    <property type="match status" value="1"/>
</dbReference>
<dbReference type="InterPro" id="IPR007138">
    <property type="entry name" value="ABM_dom"/>
</dbReference>
<accession>A0A2T6AIB2</accession>
<reference evidence="2 3" key="1">
    <citation type="submission" date="2018-04" db="EMBL/GenBank/DDBJ databases">
        <title>Genomic Encyclopedia of Archaeal and Bacterial Type Strains, Phase II (KMG-II): from individual species to whole genera.</title>
        <authorList>
            <person name="Goeker M."/>
        </authorList>
    </citation>
    <scope>NUCLEOTIDE SEQUENCE [LARGE SCALE GENOMIC DNA]</scope>
    <source>
        <strain evidence="2 3">DSM 23082</strain>
    </source>
</reference>
<keyword evidence="2" id="KW-0503">Monooxygenase</keyword>
<dbReference type="PANTHER" id="PTHR33336:SF3">
    <property type="entry name" value="ABM DOMAIN-CONTAINING PROTEIN"/>
    <property type="match status" value="1"/>
</dbReference>
<dbReference type="Gene3D" id="3.30.70.100">
    <property type="match status" value="1"/>
</dbReference>
<comment type="caution">
    <text evidence="2">The sequence shown here is derived from an EMBL/GenBank/DDBJ whole genome shotgun (WGS) entry which is preliminary data.</text>
</comment>